<dbReference type="EMBL" id="APJX01000006">
    <property type="protein sequence ID" value="EMS78808.1"/>
    <property type="molecule type" value="Genomic_DNA"/>
</dbReference>
<reference evidence="1 2" key="1">
    <citation type="journal article" date="2013" name="Genome Announc.">
        <title>Draft Genome Sequence of Desulfotignum phosphitoxidans DSM 13687 Strain FiPS-3.</title>
        <authorList>
            <person name="Poehlein A."/>
            <person name="Daniel R."/>
            <person name="Simeonova D.D."/>
        </authorList>
    </citation>
    <scope>NUCLEOTIDE SEQUENCE [LARGE SCALE GENOMIC DNA]</scope>
    <source>
        <strain evidence="1 2">DSM 13687</strain>
    </source>
</reference>
<dbReference type="PROSITE" id="PS51257">
    <property type="entry name" value="PROKAR_LIPOPROTEIN"/>
    <property type="match status" value="1"/>
</dbReference>
<keyword evidence="2" id="KW-1185">Reference proteome</keyword>
<dbReference type="SUPFAM" id="SSF159594">
    <property type="entry name" value="XCC0632-like"/>
    <property type="match status" value="1"/>
</dbReference>
<gene>
    <name evidence="1" type="ORF">Dpo_6c00070</name>
</gene>
<evidence type="ECO:0000313" key="2">
    <source>
        <dbReference type="Proteomes" id="UP000014216"/>
    </source>
</evidence>
<sequence>MKPFWICGAVATGVVVLAGVLLLSGCAGIVRDFPETRLFVIESPRINRTAAGFETGQGLLIRQFDISAEFESSFFVYKVSDNRFTNDYYNKFMVSPARMISDAVQESLDGSVFFRQVPTSEPDRIAFRLSGKITHLYADIQDPKHPRAVMTLRLRLEKQTDAGFMPVINQVYSAVEPASENRSDTLARAWNLCLKQVVTKFLADVALLK</sequence>
<dbReference type="Gene3D" id="3.40.50.10610">
    <property type="entry name" value="ABC-type transport auxiliary lipoprotein component"/>
    <property type="match status" value="1"/>
</dbReference>
<evidence type="ECO:0008006" key="3">
    <source>
        <dbReference type="Google" id="ProtNLM"/>
    </source>
</evidence>
<dbReference type="RefSeq" id="WP_006966609.1">
    <property type="nucleotide sequence ID" value="NZ_APJX01000006.1"/>
</dbReference>
<name>S0FUP4_9BACT</name>
<dbReference type="OrthoDB" id="324832at2"/>
<proteinExistence type="predicted"/>
<dbReference type="Proteomes" id="UP000014216">
    <property type="component" value="Unassembled WGS sequence"/>
</dbReference>
<evidence type="ECO:0000313" key="1">
    <source>
        <dbReference type="EMBL" id="EMS78808.1"/>
    </source>
</evidence>
<dbReference type="AlphaFoldDB" id="S0FUP4"/>
<accession>S0FUP4</accession>
<protein>
    <recommendedName>
        <fullName evidence="3">ABC-type transport auxiliary lipoprotein component domain-containing protein</fullName>
    </recommendedName>
</protein>
<comment type="caution">
    <text evidence="1">The sequence shown here is derived from an EMBL/GenBank/DDBJ whole genome shotgun (WGS) entry which is preliminary data.</text>
</comment>
<organism evidence="1 2">
    <name type="scientific">Desulfotignum phosphitoxidans DSM 13687</name>
    <dbReference type="NCBI Taxonomy" id="1286635"/>
    <lineage>
        <taxon>Bacteria</taxon>
        <taxon>Pseudomonadati</taxon>
        <taxon>Thermodesulfobacteriota</taxon>
        <taxon>Desulfobacteria</taxon>
        <taxon>Desulfobacterales</taxon>
        <taxon>Desulfobacteraceae</taxon>
        <taxon>Desulfotignum</taxon>
    </lineage>
</organism>